<dbReference type="GeneID" id="95418999"/>
<evidence type="ECO:0000313" key="3">
    <source>
        <dbReference type="Proteomes" id="UP000007257"/>
    </source>
</evidence>
<dbReference type="Proteomes" id="UP001598201">
    <property type="component" value="Unassembled WGS sequence"/>
</dbReference>
<dbReference type="EMBL" id="JBHUCJ010000088">
    <property type="protein sequence ID" value="MFD3226473.1"/>
    <property type="molecule type" value="Genomic_DNA"/>
</dbReference>
<sequence>MAKKLTLRQQEKLFRERQRQNFQASSALDGLQVEVITLDNEQISQRLTELRKHYER</sequence>
<name>A0A0H3F556_RAHSY</name>
<dbReference type="InterPro" id="IPR022541">
    <property type="entry name" value="YhfG"/>
</dbReference>
<reference evidence="3" key="1">
    <citation type="submission" date="2011-01" db="EMBL/GenBank/DDBJ databases">
        <title>Complete sequence of chromosome of Rahnella sp. Y9602.</title>
        <authorList>
            <consortium name="US DOE Joint Genome Institute"/>
            <person name="Lucas S."/>
            <person name="Copeland A."/>
            <person name="Lapidus A."/>
            <person name="Cheng J.-F."/>
            <person name="Goodwin L."/>
            <person name="Pitluck S."/>
            <person name="Lu M."/>
            <person name="Detter J.C."/>
            <person name="Han C."/>
            <person name="Tapia R."/>
            <person name="Land M."/>
            <person name="Hauser L."/>
            <person name="Kyrpides N."/>
            <person name="Ivanova N."/>
            <person name="Ovchinnikova G."/>
            <person name="Pagani I."/>
            <person name="Sobecky P.A."/>
            <person name="Martinez R.J."/>
            <person name="Woyke T."/>
        </authorList>
    </citation>
    <scope>NUCLEOTIDE SEQUENCE [LARGE SCALE GENOMIC DNA]</scope>
    <source>
        <strain evidence="3">Y9602</strain>
    </source>
</reference>
<dbReference type="EMBL" id="CP002505">
    <property type="protein sequence ID" value="ADW71912.1"/>
    <property type="molecule type" value="Genomic_DNA"/>
</dbReference>
<dbReference type="AlphaFoldDB" id="A0A0H3F556"/>
<dbReference type="RefSeq" id="WP_013573629.1">
    <property type="nucleotide sequence ID" value="NC_015061.1"/>
</dbReference>
<dbReference type="HOGENOM" id="CLU_188462_1_0_6"/>
<dbReference type="Pfam" id="PF10832">
    <property type="entry name" value="YhfG"/>
    <property type="match status" value="1"/>
</dbReference>
<reference evidence="2 4" key="3">
    <citation type="submission" date="2024-09" db="EMBL/GenBank/DDBJ databases">
        <title>Genomes of Rahnella.</title>
        <authorList>
            <person name="Mnguni F.C."/>
            <person name="Shin G.Y."/>
            <person name="Coutinho T."/>
        </authorList>
    </citation>
    <scope>NUCLEOTIDE SEQUENCE [LARGE SCALE GENOMIC DNA]</scope>
    <source>
        <strain evidence="2 4">20WA0057</strain>
    </source>
</reference>
<accession>A0A0H3F556</accession>
<dbReference type="Proteomes" id="UP000007257">
    <property type="component" value="Chromosome"/>
</dbReference>
<protein>
    <submittedName>
        <fullName evidence="2">YhfG family protein</fullName>
    </submittedName>
</protein>
<keyword evidence="4" id="KW-1185">Reference proteome</keyword>
<evidence type="ECO:0000313" key="1">
    <source>
        <dbReference type="EMBL" id="ADW71912.1"/>
    </source>
</evidence>
<reference evidence="1 3" key="2">
    <citation type="journal article" date="2012" name="J. Bacteriol.">
        <title>Complete Genome Sequence of Rahnella sp. Strain Y9602, a Gammaproteobacterium Isolate from Metal- and Radionuclide-Contaminated Soil.</title>
        <authorList>
            <person name="Martinez R.J."/>
            <person name="Bruce D."/>
            <person name="Detter C."/>
            <person name="Goodwin L.A."/>
            <person name="Han J."/>
            <person name="Han C.S."/>
            <person name="Held B."/>
            <person name="Land M.L."/>
            <person name="Mikhailova N."/>
            <person name="Nolan M."/>
            <person name="Pennacchio L."/>
            <person name="Pitluck S."/>
            <person name="Tapia R."/>
            <person name="Woyke T."/>
            <person name="Sobecky P.A."/>
        </authorList>
    </citation>
    <scope>NUCLEOTIDE SEQUENCE [LARGE SCALE GENOMIC DNA]</scope>
    <source>
        <strain evidence="1 3">Y9602</strain>
    </source>
</reference>
<proteinExistence type="predicted"/>
<gene>
    <name evidence="1" type="ordered locus">Rahaq_0282</name>
    <name evidence="2" type="ORF">ACFPK4_23300</name>
</gene>
<dbReference type="OrthoDB" id="6505648at2"/>
<evidence type="ECO:0000313" key="2">
    <source>
        <dbReference type="EMBL" id="MFD3226473.1"/>
    </source>
</evidence>
<organism evidence="1 3">
    <name type="scientific">Rahnella sp. (strain Y9602)</name>
    <dbReference type="NCBI Taxonomy" id="2703885"/>
    <lineage>
        <taxon>Bacteria</taxon>
        <taxon>Pseudomonadati</taxon>
        <taxon>Pseudomonadota</taxon>
        <taxon>Gammaproteobacteria</taxon>
        <taxon>Enterobacterales</taxon>
        <taxon>Yersiniaceae</taxon>
        <taxon>Rahnella</taxon>
    </lineage>
</organism>
<evidence type="ECO:0000313" key="4">
    <source>
        <dbReference type="Proteomes" id="UP001598201"/>
    </source>
</evidence>
<dbReference type="KEGG" id="rah:Rahaq_0282"/>
<dbReference type="eggNOG" id="ENOG5033EME">
    <property type="taxonomic scope" value="Bacteria"/>
</dbReference>